<organism evidence="1 2">
    <name type="scientific">Terfezia boudieri ATCC MYA-4762</name>
    <dbReference type="NCBI Taxonomy" id="1051890"/>
    <lineage>
        <taxon>Eukaryota</taxon>
        <taxon>Fungi</taxon>
        <taxon>Dikarya</taxon>
        <taxon>Ascomycota</taxon>
        <taxon>Pezizomycotina</taxon>
        <taxon>Pezizomycetes</taxon>
        <taxon>Pezizales</taxon>
        <taxon>Pezizaceae</taxon>
        <taxon>Terfezia</taxon>
    </lineage>
</organism>
<evidence type="ECO:0000313" key="2">
    <source>
        <dbReference type="Proteomes" id="UP000267821"/>
    </source>
</evidence>
<dbReference type="Proteomes" id="UP000267821">
    <property type="component" value="Unassembled WGS sequence"/>
</dbReference>
<sequence>MRPGIYYYYTRVVFNCEYKEDVIPNEWNISQNDSDMRGNPPSTYHHLVEIRDKDCRITGWEKYCQGTHLMPQTPVRRNGYVPFMPCQFMPYHDK</sequence>
<dbReference type="EMBL" id="ML121536">
    <property type="protein sequence ID" value="RPB25872.1"/>
    <property type="molecule type" value="Genomic_DNA"/>
</dbReference>
<accession>A0A3N4LXH7</accession>
<proteinExistence type="predicted"/>
<protein>
    <submittedName>
        <fullName evidence="1">Uncharacterized protein</fullName>
    </submittedName>
</protein>
<dbReference type="InParanoid" id="A0A3N4LXH7"/>
<reference evidence="1 2" key="1">
    <citation type="journal article" date="2018" name="Nat. Ecol. Evol.">
        <title>Pezizomycetes genomes reveal the molecular basis of ectomycorrhizal truffle lifestyle.</title>
        <authorList>
            <person name="Murat C."/>
            <person name="Payen T."/>
            <person name="Noel B."/>
            <person name="Kuo A."/>
            <person name="Morin E."/>
            <person name="Chen J."/>
            <person name="Kohler A."/>
            <person name="Krizsan K."/>
            <person name="Balestrini R."/>
            <person name="Da Silva C."/>
            <person name="Montanini B."/>
            <person name="Hainaut M."/>
            <person name="Levati E."/>
            <person name="Barry K.W."/>
            <person name="Belfiori B."/>
            <person name="Cichocki N."/>
            <person name="Clum A."/>
            <person name="Dockter R.B."/>
            <person name="Fauchery L."/>
            <person name="Guy J."/>
            <person name="Iotti M."/>
            <person name="Le Tacon F."/>
            <person name="Lindquist E.A."/>
            <person name="Lipzen A."/>
            <person name="Malagnac F."/>
            <person name="Mello A."/>
            <person name="Molinier V."/>
            <person name="Miyauchi S."/>
            <person name="Poulain J."/>
            <person name="Riccioni C."/>
            <person name="Rubini A."/>
            <person name="Sitrit Y."/>
            <person name="Splivallo R."/>
            <person name="Traeger S."/>
            <person name="Wang M."/>
            <person name="Zifcakova L."/>
            <person name="Wipf D."/>
            <person name="Zambonelli A."/>
            <person name="Paolocci F."/>
            <person name="Nowrousian M."/>
            <person name="Ottonello S."/>
            <person name="Baldrian P."/>
            <person name="Spatafora J.W."/>
            <person name="Henrissat B."/>
            <person name="Nagy L.G."/>
            <person name="Aury J.M."/>
            <person name="Wincker P."/>
            <person name="Grigoriev I.V."/>
            <person name="Bonfante P."/>
            <person name="Martin F.M."/>
        </authorList>
    </citation>
    <scope>NUCLEOTIDE SEQUENCE [LARGE SCALE GENOMIC DNA]</scope>
    <source>
        <strain evidence="1 2">ATCC MYA-4762</strain>
    </source>
</reference>
<dbReference type="AlphaFoldDB" id="A0A3N4LXH7"/>
<gene>
    <name evidence="1" type="ORF">L211DRAFT_835952</name>
</gene>
<evidence type="ECO:0000313" key="1">
    <source>
        <dbReference type="EMBL" id="RPB25872.1"/>
    </source>
</evidence>
<keyword evidence="2" id="KW-1185">Reference proteome</keyword>
<name>A0A3N4LXH7_9PEZI</name>